<dbReference type="InterPro" id="IPR013325">
    <property type="entry name" value="RNA_pol_sigma_r2"/>
</dbReference>
<dbReference type="SUPFAM" id="SSF88946">
    <property type="entry name" value="Sigma2 domain of RNA polymerase sigma factors"/>
    <property type="match status" value="1"/>
</dbReference>
<evidence type="ECO:0000259" key="7">
    <source>
        <dbReference type="Pfam" id="PF08281"/>
    </source>
</evidence>
<dbReference type="Gene3D" id="1.10.10.10">
    <property type="entry name" value="Winged helix-like DNA-binding domain superfamily/Winged helix DNA-binding domain"/>
    <property type="match status" value="1"/>
</dbReference>
<evidence type="ECO:0000256" key="3">
    <source>
        <dbReference type="ARBA" id="ARBA00023082"/>
    </source>
</evidence>
<keyword evidence="4" id="KW-0238">DNA-binding</keyword>
<sequence length="185" mass="21361">MKGFTEKVAPDVVKDAQQGQLLALKQLYQAYATAVLRLVSGILGSVEEGRDLTQEIFIKVFGKLPELRQIDAFPSWLKQLSVRMAVDQLRKRVSFVHEVLEDVIESEPDWTQATDRLCQLDDIERVMCNLSEVERALVWLHVVEGYTHEELAKVLECSEAAVRQRYRRAMVKLKSKLYRQVKDEQ</sequence>
<dbReference type="InterPro" id="IPR013249">
    <property type="entry name" value="RNA_pol_sigma70_r4_t2"/>
</dbReference>
<dbReference type="OrthoDB" id="6236508at2"/>
<dbReference type="InterPro" id="IPR007627">
    <property type="entry name" value="RNA_pol_sigma70_r2"/>
</dbReference>
<dbReference type="PANTHER" id="PTHR43133:SF8">
    <property type="entry name" value="RNA POLYMERASE SIGMA FACTOR HI_1459-RELATED"/>
    <property type="match status" value="1"/>
</dbReference>
<dbReference type="InterPro" id="IPR014284">
    <property type="entry name" value="RNA_pol_sigma-70_dom"/>
</dbReference>
<dbReference type="NCBIfam" id="TIGR02937">
    <property type="entry name" value="sigma70-ECF"/>
    <property type="match status" value="1"/>
</dbReference>
<keyword evidence="5" id="KW-0804">Transcription</keyword>
<dbReference type="PANTHER" id="PTHR43133">
    <property type="entry name" value="RNA POLYMERASE ECF-TYPE SIGMA FACTO"/>
    <property type="match status" value="1"/>
</dbReference>
<dbReference type="EMBL" id="OBEB01000002">
    <property type="protein sequence ID" value="SNY48799.1"/>
    <property type="molecule type" value="Genomic_DNA"/>
</dbReference>
<organism evidence="8 9">
    <name type="scientific">Arsukibacterium tuosuense</name>
    <dbReference type="NCBI Taxonomy" id="1323745"/>
    <lineage>
        <taxon>Bacteria</taxon>
        <taxon>Pseudomonadati</taxon>
        <taxon>Pseudomonadota</taxon>
        <taxon>Gammaproteobacteria</taxon>
        <taxon>Chromatiales</taxon>
        <taxon>Chromatiaceae</taxon>
        <taxon>Arsukibacterium</taxon>
    </lineage>
</organism>
<evidence type="ECO:0000256" key="5">
    <source>
        <dbReference type="ARBA" id="ARBA00023163"/>
    </source>
</evidence>
<protein>
    <submittedName>
        <fullName evidence="8">RNA polymerase sigma-70 factor, ECF subfamily</fullName>
    </submittedName>
</protein>
<dbReference type="Gene3D" id="1.10.1740.10">
    <property type="match status" value="1"/>
</dbReference>
<name>A0A285ILE3_9GAMM</name>
<dbReference type="GO" id="GO:0003677">
    <property type="term" value="F:DNA binding"/>
    <property type="evidence" value="ECO:0007669"/>
    <property type="project" value="UniProtKB-KW"/>
</dbReference>
<dbReference type="GO" id="GO:0016987">
    <property type="term" value="F:sigma factor activity"/>
    <property type="evidence" value="ECO:0007669"/>
    <property type="project" value="UniProtKB-KW"/>
</dbReference>
<dbReference type="InterPro" id="IPR036388">
    <property type="entry name" value="WH-like_DNA-bd_sf"/>
</dbReference>
<evidence type="ECO:0000256" key="1">
    <source>
        <dbReference type="ARBA" id="ARBA00010641"/>
    </source>
</evidence>
<reference evidence="9" key="1">
    <citation type="submission" date="2017-09" db="EMBL/GenBank/DDBJ databases">
        <authorList>
            <person name="Varghese N."/>
            <person name="Submissions S."/>
        </authorList>
    </citation>
    <scope>NUCLEOTIDE SEQUENCE [LARGE SCALE GENOMIC DNA]</scope>
    <source>
        <strain evidence="9">CGMCC 1.12461</strain>
    </source>
</reference>
<dbReference type="GO" id="GO:0006352">
    <property type="term" value="P:DNA-templated transcription initiation"/>
    <property type="evidence" value="ECO:0007669"/>
    <property type="project" value="InterPro"/>
</dbReference>
<dbReference type="Proteomes" id="UP000219353">
    <property type="component" value="Unassembled WGS sequence"/>
</dbReference>
<evidence type="ECO:0000259" key="6">
    <source>
        <dbReference type="Pfam" id="PF04542"/>
    </source>
</evidence>
<evidence type="ECO:0000256" key="2">
    <source>
        <dbReference type="ARBA" id="ARBA00023015"/>
    </source>
</evidence>
<dbReference type="RefSeq" id="WP_097110456.1">
    <property type="nucleotide sequence ID" value="NZ_OBEB01000002.1"/>
</dbReference>
<comment type="similarity">
    <text evidence="1">Belongs to the sigma-70 factor family. ECF subfamily.</text>
</comment>
<dbReference type="Pfam" id="PF08281">
    <property type="entry name" value="Sigma70_r4_2"/>
    <property type="match status" value="1"/>
</dbReference>
<evidence type="ECO:0000313" key="9">
    <source>
        <dbReference type="Proteomes" id="UP000219353"/>
    </source>
</evidence>
<gene>
    <name evidence="8" type="ORF">SAMN06297280_1153</name>
</gene>
<dbReference type="Pfam" id="PF04542">
    <property type="entry name" value="Sigma70_r2"/>
    <property type="match status" value="1"/>
</dbReference>
<keyword evidence="9" id="KW-1185">Reference proteome</keyword>
<keyword evidence="3" id="KW-0731">Sigma factor</keyword>
<evidence type="ECO:0000256" key="4">
    <source>
        <dbReference type="ARBA" id="ARBA00023125"/>
    </source>
</evidence>
<dbReference type="AlphaFoldDB" id="A0A285ILE3"/>
<accession>A0A285ILE3</accession>
<feature type="domain" description="RNA polymerase sigma-70 region 2" evidence="6">
    <location>
        <begin position="27"/>
        <end position="92"/>
    </location>
</feature>
<dbReference type="CDD" id="cd06171">
    <property type="entry name" value="Sigma70_r4"/>
    <property type="match status" value="1"/>
</dbReference>
<feature type="domain" description="RNA polymerase sigma factor 70 region 4 type 2" evidence="7">
    <location>
        <begin position="121"/>
        <end position="173"/>
    </location>
</feature>
<dbReference type="InterPro" id="IPR013324">
    <property type="entry name" value="RNA_pol_sigma_r3/r4-like"/>
</dbReference>
<dbReference type="SUPFAM" id="SSF88659">
    <property type="entry name" value="Sigma3 and sigma4 domains of RNA polymerase sigma factors"/>
    <property type="match status" value="1"/>
</dbReference>
<dbReference type="InterPro" id="IPR039425">
    <property type="entry name" value="RNA_pol_sigma-70-like"/>
</dbReference>
<evidence type="ECO:0000313" key="8">
    <source>
        <dbReference type="EMBL" id="SNY48799.1"/>
    </source>
</evidence>
<keyword evidence="2" id="KW-0805">Transcription regulation</keyword>
<proteinExistence type="inferred from homology"/>